<evidence type="ECO:0000313" key="14">
    <source>
        <dbReference type="Proteomes" id="UP000694546"/>
    </source>
</evidence>
<dbReference type="Proteomes" id="UP000694546">
    <property type="component" value="Chromosome 1"/>
</dbReference>
<dbReference type="SUPFAM" id="SSF46689">
    <property type="entry name" value="Homeodomain-like"/>
    <property type="match status" value="1"/>
</dbReference>
<evidence type="ECO:0000259" key="12">
    <source>
        <dbReference type="PROSITE" id="PS50071"/>
    </source>
</evidence>
<evidence type="ECO:0000256" key="11">
    <source>
        <dbReference type="RuleBase" id="RU000682"/>
    </source>
</evidence>
<dbReference type="Gene3D" id="1.10.10.60">
    <property type="entry name" value="Homeodomain-like"/>
    <property type="match status" value="1"/>
</dbReference>
<evidence type="ECO:0000256" key="3">
    <source>
        <dbReference type="ARBA" id="ARBA00009107"/>
    </source>
</evidence>
<dbReference type="GO" id="GO:0009952">
    <property type="term" value="P:anterior/posterior pattern specification"/>
    <property type="evidence" value="ECO:0007669"/>
    <property type="project" value="TreeGrafter"/>
</dbReference>
<dbReference type="Pfam" id="PF00046">
    <property type="entry name" value="Homeodomain"/>
    <property type="match status" value="1"/>
</dbReference>
<proteinExistence type="inferred from homology"/>
<comment type="function">
    <text evidence="1">Sequence-specific transcription factor which is part of a developmental regulatory system that provides cells with specific positional identities on the anterior-posterior axis.</text>
</comment>
<evidence type="ECO:0000256" key="9">
    <source>
        <dbReference type="ARBA" id="ARBA00023242"/>
    </source>
</evidence>
<dbReference type="GO" id="GO:0000981">
    <property type="term" value="F:DNA-binding transcription factor activity, RNA polymerase II-specific"/>
    <property type="evidence" value="ECO:0007669"/>
    <property type="project" value="InterPro"/>
</dbReference>
<evidence type="ECO:0000256" key="7">
    <source>
        <dbReference type="ARBA" id="ARBA00023155"/>
    </source>
</evidence>
<dbReference type="GO" id="GO:0048704">
    <property type="term" value="P:embryonic skeletal system morphogenesis"/>
    <property type="evidence" value="ECO:0007669"/>
    <property type="project" value="TreeGrafter"/>
</dbReference>
<organism evidence="13 14">
    <name type="scientific">Gadus morhua</name>
    <name type="common">Atlantic cod</name>
    <dbReference type="NCBI Taxonomy" id="8049"/>
    <lineage>
        <taxon>Eukaryota</taxon>
        <taxon>Metazoa</taxon>
        <taxon>Chordata</taxon>
        <taxon>Craniata</taxon>
        <taxon>Vertebrata</taxon>
        <taxon>Euteleostomi</taxon>
        <taxon>Actinopterygii</taxon>
        <taxon>Neopterygii</taxon>
        <taxon>Teleostei</taxon>
        <taxon>Neoteleostei</taxon>
        <taxon>Acanthomorphata</taxon>
        <taxon>Zeiogadaria</taxon>
        <taxon>Gadariae</taxon>
        <taxon>Gadiformes</taxon>
        <taxon>Gadoidei</taxon>
        <taxon>Gadidae</taxon>
        <taxon>Gadus</taxon>
    </lineage>
</organism>
<feature type="domain" description="Homeobox" evidence="12">
    <location>
        <begin position="1"/>
        <end position="46"/>
    </location>
</feature>
<dbReference type="InterPro" id="IPR009057">
    <property type="entry name" value="Homeodomain-like_sf"/>
</dbReference>
<dbReference type="InterPro" id="IPR001356">
    <property type="entry name" value="HD"/>
</dbReference>
<evidence type="ECO:0000256" key="5">
    <source>
        <dbReference type="ARBA" id="ARBA00023015"/>
    </source>
</evidence>
<dbReference type="GeneTree" id="ENSGT00940000159522"/>
<comment type="subcellular location">
    <subcellularLocation>
        <location evidence="2 10 11">Nucleus</location>
    </subcellularLocation>
</comment>
<dbReference type="PRINTS" id="PR00024">
    <property type="entry name" value="HOMEOBOX"/>
</dbReference>
<reference evidence="13" key="3">
    <citation type="submission" date="2025-09" db="UniProtKB">
        <authorList>
            <consortium name="Ensembl"/>
        </authorList>
    </citation>
    <scope>IDENTIFICATION</scope>
</reference>
<dbReference type="GO" id="GO:0005634">
    <property type="term" value="C:nucleus"/>
    <property type="evidence" value="ECO:0007669"/>
    <property type="project" value="UniProtKB-SubCell"/>
</dbReference>
<keyword evidence="4" id="KW-0217">Developmental protein</keyword>
<dbReference type="InterPro" id="IPR020479">
    <property type="entry name" value="HD_metazoa"/>
</dbReference>
<dbReference type="PANTHER" id="PTHR45664">
    <property type="entry name" value="PROTEIN ZERKNUELLT 1-RELATED"/>
    <property type="match status" value="1"/>
</dbReference>
<dbReference type="PANTHER" id="PTHR45664:SF11">
    <property type="entry name" value="HOMEOBOX PROTEIN HOX-B3"/>
    <property type="match status" value="1"/>
</dbReference>
<reference evidence="13" key="1">
    <citation type="submission" date="2019-07" db="EMBL/GenBank/DDBJ databases">
        <authorList>
            <consortium name="Wellcome Sanger Institute Data Sharing"/>
        </authorList>
    </citation>
    <scope>NUCLEOTIDE SEQUENCE [LARGE SCALE GENOMIC DNA]</scope>
</reference>
<evidence type="ECO:0000256" key="2">
    <source>
        <dbReference type="ARBA" id="ARBA00004123"/>
    </source>
</evidence>
<keyword evidence="5" id="KW-0805">Transcription regulation</keyword>
<dbReference type="GO" id="GO:0000978">
    <property type="term" value="F:RNA polymerase II cis-regulatory region sequence-specific DNA binding"/>
    <property type="evidence" value="ECO:0007669"/>
    <property type="project" value="TreeGrafter"/>
</dbReference>
<evidence type="ECO:0000256" key="4">
    <source>
        <dbReference type="ARBA" id="ARBA00022473"/>
    </source>
</evidence>
<keyword evidence="14" id="KW-1185">Reference proteome</keyword>
<dbReference type="SMART" id="SM00389">
    <property type="entry name" value="HOX"/>
    <property type="match status" value="1"/>
</dbReference>
<dbReference type="InterPro" id="IPR017970">
    <property type="entry name" value="Homeobox_CS"/>
</dbReference>
<evidence type="ECO:0000256" key="1">
    <source>
        <dbReference type="ARBA" id="ARBA00003263"/>
    </source>
</evidence>
<dbReference type="AlphaFoldDB" id="A0A8C4ZR65"/>
<dbReference type="Ensembl" id="ENSGMOT00000019727.2">
    <property type="protein sequence ID" value="ENSGMOP00000019262.2"/>
    <property type="gene ID" value="ENSGMOG00000017920.2"/>
</dbReference>
<dbReference type="PROSITE" id="PS00027">
    <property type="entry name" value="HOMEOBOX_1"/>
    <property type="match status" value="1"/>
</dbReference>
<evidence type="ECO:0000256" key="8">
    <source>
        <dbReference type="ARBA" id="ARBA00023163"/>
    </source>
</evidence>
<reference evidence="13" key="2">
    <citation type="submission" date="2025-08" db="UniProtKB">
        <authorList>
            <consortium name="Ensembl"/>
        </authorList>
    </citation>
    <scope>IDENTIFICATION</scope>
</reference>
<evidence type="ECO:0000256" key="10">
    <source>
        <dbReference type="PROSITE-ProRule" id="PRU00108"/>
    </source>
</evidence>
<evidence type="ECO:0000256" key="6">
    <source>
        <dbReference type="ARBA" id="ARBA00023125"/>
    </source>
</evidence>
<keyword evidence="6 10" id="KW-0238">DNA-binding</keyword>
<name>A0A8C4ZR65_GADMO</name>
<evidence type="ECO:0000313" key="13">
    <source>
        <dbReference type="Ensembl" id="ENSGMOP00000019262.2"/>
    </source>
</evidence>
<accession>A0A8C4ZR65</accession>
<keyword evidence="8" id="KW-0804">Transcription</keyword>
<protein>
    <recommendedName>
        <fullName evidence="12">Homeobox domain-containing protein</fullName>
    </recommendedName>
</protein>
<dbReference type="CDD" id="cd00086">
    <property type="entry name" value="homeodomain"/>
    <property type="match status" value="1"/>
</dbReference>
<dbReference type="PROSITE" id="PS50071">
    <property type="entry name" value="HOMEOBOX_2"/>
    <property type="match status" value="1"/>
</dbReference>
<keyword evidence="7 10" id="KW-0371">Homeobox</keyword>
<sequence>FYLEKEFHFSPYLSRTRRLDMATGLRLTDRQIKIWFQNRRMRYKKERKDLGAAGGGPRWATRTGPTLGVAPSEFLTSDKHICSESYKTLNIQCWIVFWIDEMSCLPLINVFGESKSSCVLFSFHF</sequence>
<comment type="similarity">
    <text evidence="3">Belongs to the Antp homeobox family.</text>
</comment>
<feature type="DNA-binding region" description="Homeobox" evidence="10">
    <location>
        <begin position="3"/>
        <end position="47"/>
    </location>
</feature>
<keyword evidence="9 10" id="KW-0539">Nucleus</keyword>